<evidence type="ECO:0000256" key="1">
    <source>
        <dbReference type="SAM" id="SignalP"/>
    </source>
</evidence>
<accession>A0A3B7R040</accession>
<dbReference type="SMART" id="SM00028">
    <property type="entry name" value="TPR"/>
    <property type="match status" value="2"/>
</dbReference>
<feature type="signal peptide" evidence="1">
    <location>
        <begin position="1"/>
        <end position="21"/>
    </location>
</feature>
<dbReference type="AlphaFoldDB" id="A0A3B7R040"/>
<reference evidence="2 3" key="1">
    <citation type="submission" date="2018-09" db="EMBL/GenBank/DDBJ databases">
        <title>Hymenobacter medium sp. nov., isolated from R2A medium.</title>
        <authorList>
            <person name="Yingchao G."/>
        </authorList>
    </citation>
    <scope>NUCLEOTIDE SEQUENCE [LARGE SCALE GENOMIC DNA]</scope>
    <source>
        <strain evidence="3">sh-6</strain>
    </source>
</reference>
<dbReference type="EMBL" id="CP032317">
    <property type="protein sequence ID" value="AYA37275.1"/>
    <property type="molecule type" value="Genomic_DNA"/>
</dbReference>
<keyword evidence="1" id="KW-0732">Signal</keyword>
<keyword evidence="3" id="KW-1185">Reference proteome</keyword>
<proteinExistence type="predicted"/>
<dbReference type="InterPro" id="IPR011990">
    <property type="entry name" value="TPR-like_helical_dom_sf"/>
</dbReference>
<dbReference type="InterPro" id="IPR019734">
    <property type="entry name" value="TPR_rpt"/>
</dbReference>
<dbReference type="RefSeq" id="WP_119444849.1">
    <property type="nucleotide sequence ID" value="NZ_CP032317.1"/>
</dbReference>
<evidence type="ECO:0000313" key="2">
    <source>
        <dbReference type="EMBL" id="AYA37275.1"/>
    </source>
</evidence>
<dbReference type="Gene3D" id="1.25.40.10">
    <property type="entry name" value="Tetratricopeptide repeat domain"/>
    <property type="match status" value="1"/>
</dbReference>
<sequence>MRFFAFRTSLLLAGAAALATASCNQAPKQTAASANPAAATPARQEANALFEKHAYAEALPKLYKLAQENPADAELHYKIGVAEANQKEYAKSSTSFRTALRHGYDKAAVMRNIGINYIWTQRLDSAKHYLRTAQALAPNDAKTQKAFTILNSEEKQRWASKLDSVKASVPAKL</sequence>
<evidence type="ECO:0000313" key="3">
    <source>
        <dbReference type="Proteomes" id="UP000262802"/>
    </source>
</evidence>
<gene>
    <name evidence="2" type="ORF">D3Y59_09555</name>
</gene>
<protein>
    <submittedName>
        <fullName evidence="2">Uncharacterized protein</fullName>
    </submittedName>
</protein>
<dbReference type="SUPFAM" id="SSF48452">
    <property type="entry name" value="TPR-like"/>
    <property type="match status" value="1"/>
</dbReference>
<organism evidence="2 3">
    <name type="scientific">Hymenobacter oligotrophus</name>
    <dbReference type="NCBI Taxonomy" id="2319843"/>
    <lineage>
        <taxon>Bacteria</taxon>
        <taxon>Pseudomonadati</taxon>
        <taxon>Bacteroidota</taxon>
        <taxon>Cytophagia</taxon>
        <taxon>Cytophagales</taxon>
        <taxon>Hymenobacteraceae</taxon>
        <taxon>Hymenobacter</taxon>
    </lineage>
</organism>
<dbReference type="KEGG" id="hyh:D3Y59_09555"/>
<name>A0A3B7R040_9BACT</name>
<feature type="chain" id="PRO_5017725157" evidence="1">
    <location>
        <begin position="22"/>
        <end position="173"/>
    </location>
</feature>
<dbReference type="OrthoDB" id="9840843at2"/>
<dbReference type="Proteomes" id="UP000262802">
    <property type="component" value="Chromosome"/>
</dbReference>
<dbReference type="PROSITE" id="PS51257">
    <property type="entry name" value="PROKAR_LIPOPROTEIN"/>
    <property type="match status" value="1"/>
</dbReference>